<dbReference type="FunFam" id="3.40.50.300:FF:000019">
    <property type="entry name" value="Translation initiation factor IF-2"/>
    <property type="match status" value="1"/>
</dbReference>
<evidence type="ECO:0000256" key="4">
    <source>
        <dbReference type="ARBA" id="ARBA00022490"/>
    </source>
</evidence>
<comment type="caution">
    <text evidence="9">Lacks conserved residue(s) required for the propagation of feature annotation.</text>
</comment>
<evidence type="ECO:0000256" key="7">
    <source>
        <dbReference type="ARBA" id="ARBA00022917"/>
    </source>
</evidence>
<feature type="domain" description="Tr-type G" evidence="13">
    <location>
        <begin position="511"/>
        <end position="681"/>
    </location>
</feature>
<dbReference type="NCBIfam" id="TIGR00231">
    <property type="entry name" value="small_GTP"/>
    <property type="match status" value="1"/>
</dbReference>
<comment type="caution">
    <text evidence="14">The sequence shown here is derived from an EMBL/GenBank/DDBJ whole genome shotgun (WGS) entry which is preliminary data.</text>
</comment>
<dbReference type="AlphaFoldDB" id="A0A4R6IHL1"/>
<dbReference type="SUPFAM" id="SSF52156">
    <property type="entry name" value="Initiation factor IF2/eIF5b, domain 3"/>
    <property type="match status" value="1"/>
</dbReference>
<dbReference type="Gene3D" id="3.40.50.300">
    <property type="entry name" value="P-loop containing nucleotide triphosphate hydrolases"/>
    <property type="match status" value="1"/>
</dbReference>
<dbReference type="InterPro" id="IPR005225">
    <property type="entry name" value="Small_GTP-bd"/>
</dbReference>
<dbReference type="PANTHER" id="PTHR43381:SF5">
    <property type="entry name" value="TR-TYPE G DOMAIN-CONTAINING PROTEIN"/>
    <property type="match status" value="1"/>
</dbReference>
<keyword evidence="6 9" id="KW-0547">Nucleotide-binding</keyword>
<keyword evidence="15" id="KW-1185">Reference proteome</keyword>
<dbReference type="CDD" id="cd03692">
    <property type="entry name" value="mtIF2_IVc"/>
    <property type="match status" value="1"/>
</dbReference>
<dbReference type="RefSeq" id="WP_133555905.1">
    <property type="nucleotide sequence ID" value="NZ_SNWM01000003.1"/>
</dbReference>
<feature type="binding site" evidence="9">
    <location>
        <begin position="520"/>
        <end position="527"/>
    </location>
    <ligand>
        <name>GTP</name>
        <dbReference type="ChEBI" id="CHEBI:37565"/>
    </ligand>
</feature>
<sequence length="1012" mass="109130">MSDDKPIILFKAVKELNVGIATAVEFLGKKGFSVENKPNTKLSRDMYDALLKEFQGDKIVKEEANQIVIGKIRRDEPEVTERVAEAPRKNVDFENEGILVKNLNAHSAPVEKAKEEVVAPKPAPAEPVAAPKQEEEKVEEGVLPGVKIVGKIDLNDLNKGRHVKKEEPAAAPVVQQEATPAPVVVEAPKPAPAPEPVVEKAPVVEAPVAEAPKPVEEAPKPVVPAPAAVTPPVTVPITPVTPAPVAETPKVDKPEETEVIKARSVKLSGPNIIGKITLPVTPERKSSPVASSGESAEAKRKRKRKKTPGMPGQGNPGQSAPSGTQTPGQAAPARPAGAPTFTNRPDFRNNTNNTANRPNFRNAKPNTPGGPKEEPTEKEIQDQIKATLARLSGAGKSGKFAQRAKLRRQKRDDVAMTAEEAAMEHELQSKVLKVTEFVTANELASMMDVPVTKIIGTCMSLGMFVSINQRLDAETLTIVADEFGYEIQFVKPDDESDSIIEQEDDADDLLPRAPVVTIMGHVDHGKTSLLDYIRKANVVAGEAGGITQHIGAYMVTTPTGKQVTFLDTPGHEAFTAMRARGAKVADIAIIVVAADDAVMPQTKEAINHAQAAGVPLVFAFTKIDKPGANSDKIREQLSIMNILVEDWGGKFQSQEISGKSGLNVDLLLEKVLLEAELLDLKANPDKRATGSVIEATLDKGRGIVTTVLVQAGTLRVGDPILAGSYSGRVKALFNERGQKVEEAGPSVPVQVLGMQGAPTAGDKFNAMENEVEAREIANKRLQLMREQGLRTQKHITLDEIGRRLAIGNFKELNLIVKGDVDGSIEALSDSLLKLSTEEIQINIISKAVGQISESDVLLASASDAIIIGFQVRPSPGARKLAEAEQIDIRLYSIIYDAINEIKAAMEGMLAPEFEEKITANVEIRDTFKITKVGTIAGCMVLDGTITRNSKIRIVRDGVVIYTGELASLKRYKDDVKEVTRGYECGLNIQNFNNIEVGDIVEAYEQVEVKRKL</sequence>
<dbReference type="CDD" id="cd01887">
    <property type="entry name" value="IF2_eIF5B"/>
    <property type="match status" value="1"/>
</dbReference>
<gene>
    <name evidence="9" type="primary">infB</name>
    <name evidence="14" type="ORF">CLV32_2522</name>
</gene>
<dbReference type="Pfam" id="PF00009">
    <property type="entry name" value="GTP_EFTU"/>
    <property type="match status" value="1"/>
</dbReference>
<evidence type="ECO:0000256" key="8">
    <source>
        <dbReference type="ARBA" id="ARBA00023134"/>
    </source>
</evidence>
<dbReference type="HAMAP" id="MF_00100_B">
    <property type="entry name" value="IF_2_B"/>
    <property type="match status" value="1"/>
</dbReference>
<dbReference type="OrthoDB" id="9811804at2"/>
<comment type="similarity">
    <text evidence="2 9 10">Belongs to the TRAFAC class translation factor GTPase superfamily. Classic translation factor GTPase family. IF-2 subfamily.</text>
</comment>
<keyword evidence="4 9" id="KW-0963">Cytoplasm</keyword>
<evidence type="ECO:0000256" key="9">
    <source>
        <dbReference type="HAMAP-Rule" id="MF_00100"/>
    </source>
</evidence>
<dbReference type="FunFam" id="3.40.50.10050:FF:000001">
    <property type="entry name" value="Translation initiation factor IF-2"/>
    <property type="match status" value="1"/>
</dbReference>
<dbReference type="SUPFAM" id="SSF52540">
    <property type="entry name" value="P-loop containing nucleoside triphosphate hydrolases"/>
    <property type="match status" value="1"/>
</dbReference>
<dbReference type="InterPro" id="IPR023115">
    <property type="entry name" value="TIF_IF2_dom3"/>
</dbReference>
<dbReference type="InterPro" id="IPR053905">
    <property type="entry name" value="EF-G-like_DII"/>
</dbReference>
<dbReference type="Pfam" id="PF03144">
    <property type="entry name" value="GTP_EFTU_D2"/>
    <property type="match status" value="1"/>
</dbReference>
<evidence type="ECO:0000256" key="2">
    <source>
        <dbReference type="ARBA" id="ARBA00007733"/>
    </source>
</evidence>
<feature type="region of interest" description="Disordered" evidence="12">
    <location>
        <begin position="116"/>
        <end position="137"/>
    </location>
</feature>
<dbReference type="InterPro" id="IPR044145">
    <property type="entry name" value="IF2_II"/>
</dbReference>
<feature type="compositionally biased region" description="Low complexity" evidence="12">
    <location>
        <begin position="324"/>
        <end position="370"/>
    </location>
</feature>
<comment type="function">
    <text evidence="9 10">One of the essential components for the initiation of protein synthesis. Protects formylmethionyl-tRNA from spontaneous hydrolysis and promotes its binding to the 30S ribosomal subunits. Also involved in the hydrolysis of GTP during the formation of the 70S ribosomal complex.</text>
</comment>
<evidence type="ECO:0000313" key="15">
    <source>
        <dbReference type="Proteomes" id="UP000295499"/>
    </source>
</evidence>
<evidence type="ECO:0000256" key="12">
    <source>
        <dbReference type="SAM" id="MobiDB-lite"/>
    </source>
</evidence>
<evidence type="ECO:0000313" key="14">
    <source>
        <dbReference type="EMBL" id="TDO21417.1"/>
    </source>
</evidence>
<dbReference type="EMBL" id="SNWM01000003">
    <property type="protein sequence ID" value="TDO21417.1"/>
    <property type="molecule type" value="Genomic_DNA"/>
</dbReference>
<dbReference type="InterPro" id="IPR036925">
    <property type="entry name" value="TIF_IF2_dom3_sf"/>
</dbReference>
<accession>A0A4R6IHL1</accession>
<keyword evidence="5 9" id="KW-0396">Initiation factor</keyword>
<dbReference type="Pfam" id="PF04760">
    <property type="entry name" value="IF2_N"/>
    <property type="match status" value="1"/>
</dbReference>
<evidence type="ECO:0000256" key="3">
    <source>
        <dbReference type="ARBA" id="ARBA00020675"/>
    </source>
</evidence>
<dbReference type="InterPro" id="IPR009000">
    <property type="entry name" value="Transl_B-barrel_sf"/>
</dbReference>
<dbReference type="GO" id="GO:0005737">
    <property type="term" value="C:cytoplasm"/>
    <property type="evidence" value="ECO:0007669"/>
    <property type="project" value="UniProtKB-SubCell"/>
</dbReference>
<dbReference type="Gene3D" id="3.40.50.10050">
    <property type="entry name" value="Translation initiation factor IF- 2, domain 3"/>
    <property type="match status" value="1"/>
</dbReference>
<feature type="binding site" evidence="9">
    <location>
        <begin position="567"/>
        <end position="571"/>
    </location>
    <ligand>
        <name>GTP</name>
        <dbReference type="ChEBI" id="CHEBI:37565"/>
    </ligand>
</feature>
<dbReference type="PANTHER" id="PTHR43381">
    <property type="entry name" value="TRANSLATION INITIATION FACTOR IF-2-RELATED"/>
    <property type="match status" value="1"/>
</dbReference>
<feature type="region of interest" description="Disordered" evidence="12">
    <location>
        <begin position="270"/>
        <end position="380"/>
    </location>
</feature>
<keyword evidence="8 9" id="KW-0342">GTP-binding</keyword>
<dbReference type="GO" id="GO:0003743">
    <property type="term" value="F:translation initiation factor activity"/>
    <property type="evidence" value="ECO:0007669"/>
    <property type="project" value="UniProtKB-UniRule"/>
</dbReference>
<feature type="compositionally biased region" description="Low complexity" evidence="12">
    <location>
        <begin position="225"/>
        <end position="248"/>
    </location>
</feature>
<evidence type="ECO:0000256" key="11">
    <source>
        <dbReference type="RuleBase" id="RU000645"/>
    </source>
</evidence>
<dbReference type="GO" id="GO:0005525">
    <property type="term" value="F:GTP binding"/>
    <property type="evidence" value="ECO:0007669"/>
    <property type="project" value="UniProtKB-KW"/>
</dbReference>
<dbReference type="CDD" id="cd03702">
    <property type="entry name" value="IF2_mtIF2_II"/>
    <property type="match status" value="1"/>
</dbReference>
<protein>
    <recommendedName>
        <fullName evidence="3 9">Translation initiation factor IF-2</fullName>
    </recommendedName>
</protein>
<reference evidence="14 15" key="1">
    <citation type="submission" date="2019-03" db="EMBL/GenBank/DDBJ databases">
        <title>Genomic Encyclopedia of Archaeal and Bacterial Type Strains, Phase II (KMG-II): from individual species to whole genera.</title>
        <authorList>
            <person name="Goeker M."/>
        </authorList>
    </citation>
    <scope>NUCLEOTIDE SEQUENCE [LARGE SCALE GENOMIC DNA]</scope>
    <source>
        <strain evidence="14 15">DSM 19034</strain>
    </source>
</reference>
<evidence type="ECO:0000256" key="1">
    <source>
        <dbReference type="ARBA" id="ARBA00004496"/>
    </source>
</evidence>
<dbReference type="InterPro" id="IPR027417">
    <property type="entry name" value="P-loop_NTPase"/>
</dbReference>
<evidence type="ECO:0000256" key="5">
    <source>
        <dbReference type="ARBA" id="ARBA00022540"/>
    </source>
</evidence>
<dbReference type="InterPro" id="IPR000178">
    <property type="entry name" value="TF_IF2_bacterial-like"/>
</dbReference>
<feature type="binding site" evidence="9">
    <location>
        <begin position="621"/>
        <end position="624"/>
    </location>
    <ligand>
        <name>GTP</name>
        <dbReference type="ChEBI" id="CHEBI:37565"/>
    </ligand>
</feature>
<dbReference type="NCBIfam" id="TIGR00487">
    <property type="entry name" value="IF-2"/>
    <property type="match status" value="1"/>
</dbReference>
<dbReference type="PROSITE" id="PS51722">
    <property type="entry name" value="G_TR_2"/>
    <property type="match status" value="1"/>
</dbReference>
<dbReference type="FunFam" id="2.40.30.10:FF:000008">
    <property type="entry name" value="Translation initiation factor IF-2"/>
    <property type="match status" value="1"/>
</dbReference>
<dbReference type="Proteomes" id="UP000295499">
    <property type="component" value="Unassembled WGS sequence"/>
</dbReference>
<dbReference type="InterPro" id="IPR006847">
    <property type="entry name" value="IF2_N"/>
</dbReference>
<comment type="subcellular location">
    <subcellularLocation>
        <location evidence="1 9 11">Cytoplasm</location>
    </subcellularLocation>
</comment>
<feature type="region of interest" description="Disordered" evidence="12">
    <location>
        <begin position="214"/>
        <end position="257"/>
    </location>
</feature>
<dbReference type="InterPro" id="IPR004161">
    <property type="entry name" value="EFTu-like_2"/>
</dbReference>
<name>A0A4R6IHL1_9SPHI</name>
<proteinExistence type="inferred from homology"/>
<dbReference type="InterPro" id="IPR000795">
    <property type="entry name" value="T_Tr_GTP-bd_dom"/>
</dbReference>
<dbReference type="Pfam" id="PF11987">
    <property type="entry name" value="IF-2"/>
    <property type="match status" value="1"/>
</dbReference>
<evidence type="ECO:0000256" key="10">
    <source>
        <dbReference type="RuleBase" id="RU000644"/>
    </source>
</evidence>
<organism evidence="14 15">
    <name type="scientific">Pedobacter duraquae</name>
    <dbReference type="NCBI Taxonomy" id="425511"/>
    <lineage>
        <taxon>Bacteria</taxon>
        <taxon>Pseudomonadati</taxon>
        <taxon>Bacteroidota</taxon>
        <taxon>Sphingobacteriia</taxon>
        <taxon>Sphingobacteriales</taxon>
        <taxon>Sphingobacteriaceae</taxon>
        <taxon>Pedobacter</taxon>
    </lineage>
</organism>
<dbReference type="GO" id="GO:0003924">
    <property type="term" value="F:GTPase activity"/>
    <property type="evidence" value="ECO:0007669"/>
    <property type="project" value="UniProtKB-UniRule"/>
</dbReference>
<dbReference type="FunFam" id="2.40.30.10:FF:000007">
    <property type="entry name" value="Translation initiation factor IF-2"/>
    <property type="match status" value="1"/>
</dbReference>
<dbReference type="PROSITE" id="PS01176">
    <property type="entry name" value="IF2"/>
    <property type="match status" value="1"/>
</dbReference>
<keyword evidence="7 9" id="KW-0648">Protein biosynthesis</keyword>
<dbReference type="Gene3D" id="2.40.30.10">
    <property type="entry name" value="Translation factors"/>
    <property type="match status" value="2"/>
</dbReference>
<feature type="compositionally biased region" description="Basic and acidic residues" evidence="12">
    <location>
        <begin position="371"/>
        <end position="380"/>
    </location>
</feature>
<evidence type="ECO:0000256" key="6">
    <source>
        <dbReference type="ARBA" id="ARBA00022741"/>
    </source>
</evidence>
<dbReference type="Pfam" id="PF22042">
    <property type="entry name" value="EF-G_D2"/>
    <property type="match status" value="1"/>
</dbReference>
<dbReference type="SUPFAM" id="SSF50447">
    <property type="entry name" value="Translation proteins"/>
    <property type="match status" value="2"/>
</dbReference>
<dbReference type="InterPro" id="IPR015760">
    <property type="entry name" value="TIF_IF2"/>
</dbReference>
<evidence type="ECO:0000259" key="13">
    <source>
        <dbReference type="PROSITE" id="PS51722"/>
    </source>
</evidence>